<gene>
    <name evidence="1" type="ORF">IPOD504_LOCUS17737</name>
</gene>
<name>A0ABN8J8M5_9NEOP</name>
<evidence type="ECO:0000313" key="1">
    <source>
        <dbReference type="EMBL" id="CAH2079924.1"/>
    </source>
</evidence>
<dbReference type="Proteomes" id="UP000837857">
    <property type="component" value="Unassembled WGS sequence"/>
</dbReference>
<comment type="caution">
    <text evidence="1">The sequence shown here is derived from an EMBL/GenBank/DDBJ whole genome shotgun (WGS) entry which is preliminary data.</text>
</comment>
<protein>
    <submittedName>
        <fullName evidence="1">Uncharacterized protein</fullName>
    </submittedName>
</protein>
<proteinExistence type="predicted"/>
<feature type="non-terminal residue" evidence="1">
    <location>
        <position position="79"/>
    </location>
</feature>
<sequence>MHIGFGERAGVLRRAEWMHCHRYTGLVKNESPLLRANGPRTIARTPRAELSGLEASGQERSGGPLAPNNFDVLLIAGLE</sequence>
<reference evidence="1" key="1">
    <citation type="submission" date="2022-03" db="EMBL/GenBank/DDBJ databases">
        <authorList>
            <person name="Martin H S."/>
        </authorList>
    </citation>
    <scope>NUCLEOTIDE SEQUENCE [LARGE SCALE GENOMIC DNA]</scope>
</reference>
<accession>A0ABN8J8M5</accession>
<organism evidence="1 2">
    <name type="scientific">Iphiclides podalirius</name>
    <name type="common">scarce swallowtail</name>
    <dbReference type="NCBI Taxonomy" id="110791"/>
    <lineage>
        <taxon>Eukaryota</taxon>
        <taxon>Metazoa</taxon>
        <taxon>Ecdysozoa</taxon>
        <taxon>Arthropoda</taxon>
        <taxon>Hexapoda</taxon>
        <taxon>Insecta</taxon>
        <taxon>Pterygota</taxon>
        <taxon>Neoptera</taxon>
        <taxon>Endopterygota</taxon>
        <taxon>Lepidoptera</taxon>
        <taxon>Glossata</taxon>
        <taxon>Ditrysia</taxon>
        <taxon>Papilionoidea</taxon>
        <taxon>Papilionidae</taxon>
        <taxon>Papilioninae</taxon>
        <taxon>Iphiclides</taxon>
    </lineage>
</organism>
<evidence type="ECO:0000313" key="2">
    <source>
        <dbReference type="Proteomes" id="UP000837857"/>
    </source>
</evidence>
<dbReference type="EMBL" id="CAKOGK010000106">
    <property type="protein sequence ID" value="CAH2079924.1"/>
    <property type="molecule type" value="Genomic_DNA"/>
</dbReference>
<keyword evidence="2" id="KW-1185">Reference proteome</keyword>